<reference evidence="1" key="1">
    <citation type="submission" date="2020-05" db="EMBL/GenBank/DDBJ databases">
        <title>WGS assembly of Panicum virgatum.</title>
        <authorList>
            <person name="Lovell J.T."/>
            <person name="Jenkins J."/>
            <person name="Shu S."/>
            <person name="Juenger T.E."/>
            <person name="Schmutz J."/>
        </authorList>
    </citation>
    <scope>NUCLEOTIDE SEQUENCE</scope>
    <source>
        <strain evidence="1">AP13</strain>
    </source>
</reference>
<evidence type="ECO:0000313" key="2">
    <source>
        <dbReference type="Proteomes" id="UP000823388"/>
    </source>
</evidence>
<organism evidence="1 2">
    <name type="scientific">Panicum virgatum</name>
    <name type="common">Blackwell switchgrass</name>
    <dbReference type="NCBI Taxonomy" id="38727"/>
    <lineage>
        <taxon>Eukaryota</taxon>
        <taxon>Viridiplantae</taxon>
        <taxon>Streptophyta</taxon>
        <taxon>Embryophyta</taxon>
        <taxon>Tracheophyta</taxon>
        <taxon>Spermatophyta</taxon>
        <taxon>Magnoliopsida</taxon>
        <taxon>Liliopsida</taxon>
        <taxon>Poales</taxon>
        <taxon>Poaceae</taxon>
        <taxon>PACMAD clade</taxon>
        <taxon>Panicoideae</taxon>
        <taxon>Panicodae</taxon>
        <taxon>Paniceae</taxon>
        <taxon>Panicinae</taxon>
        <taxon>Panicum</taxon>
        <taxon>Panicum sect. Hiantes</taxon>
    </lineage>
</organism>
<sequence length="93" mass="9706">MGSGSPALAKLQSRVDSTNLCFPVAAAATSASLLLPPAARPLPRCCFRRICRASLLLPRTASSSAGAQFLHHSCKGVPNKGAWEFATRPADVT</sequence>
<comment type="caution">
    <text evidence="1">The sequence shown here is derived from an EMBL/GenBank/DDBJ whole genome shotgun (WGS) entry which is preliminary data.</text>
</comment>
<evidence type="ECO:0000313" key="1">
    <source>
        <dbReference type="EMBL" id="KAG2598982.1"/>
    </source>
</evidence>
<proteinExistence type="predicted"/>
<keyword evidence="2" id="KW-1185">Reference proteome</keyword>
<dbReference type="EMBL" id="CM029045">
    <property type="protein sequence ID" value="KAG2598982.1"/>
    <property type="molecule type" value="Genomic_DNA"/>
</dbReference>
<name>A0A8T0SHU0_PANVG</name>
<dbReference type="AlphaFoldDB" id="A0A8T0SHU0"/>
<dbReference type="Proteomes" id="UP000823388">
    <property type="component" value="Chromosome 5K"/>
</dbReference>
<accession>A0A8T0SHU0</accession>
<gene>
    <name evidence="1" type="ORF">PVAP13_5KG391907</name>
</gene>
<protein>
    <submittedName>
        <fullName evidence="1">Uncharacterized protein</fullName>
    </submittedName>
</protein>